<accession>A0A9J6ZDA0</accession>
<dbReference type="GO" id="GO:0016301">
    <property type="term" value="F:kinase activity"/>
    <property type="evidence" value="ECO:0007669"/>
    <property type="project" value="UniProtKB-KW"/>
</dbReference>
<name>A0A9J6ZDA0_9BACL</name>
<dbReference type="EMBL" id="CP097899">
    <property type="protein sequence ID" value="URN94061.1"/>
    <property type="molecule type" value="Genomic_DNA"/>
</dbReference>
<dbReference type="InterPro" id="IPR052700">
    <property type="entry name" value="Carb_kinase_PfkB-like"/>
</dbReference>
<dbReference type="Proteomes" id="UP001056756">
    <property type="component" value="Chromosome"/>
</dbReference>
<keyword evidence="2" id="KW-0808">Transferase</keyword>
<feature type="domain" description="Carbohydrate kinase PfkB" evidence="4">
    <location>
        <begin position="1"/>
        <end position="316"/>
    </location>
</feature>
<evidence type="ECO:0000256" key="2">
    <source>
        <dbReference type="ARBA" id="ARBA00022679"/>
    </source>
</evidence>
<dbReference type="PANTHER" id="PTHR43320">
    <property type="entry name" value="SUGAR KINASE"/>
    <property type="match status" value="1"/>
</dbReference>
<evidence type="ECO:0000256" key="3">
    <source>
        <dbReference type="ARBA" id="ARBA00022777"/>
    </source>
</evidence>
<keyword evidence="3 5" id="KW-0418">Kinase</keyword>
<dbReference type="InterPro" id="IPR011611">
    <property type="entry name" value="PfkB_dom"/>
</dbReference>
<dbReference type="KEGG" id="plig:NAG76_19900"/>
<dbReference type="Gene3D" id="3.40.1190.20">
    <property type="match status" value="1"/>
</dbReference>
<organism evidence="5 6">
    <name type="scientific">Candidatus Pristimantibacillus lignocellulolyticus</name>
    <dbReference type="NCBI Taxonomy" id="2994561"/>
    <lineage>
        <taxon>Bacteria</taxon>
        <taxon>Bacillati</taxon>
        <taxon>Bacillota</taxon>
        <taxon>Bacilli</taxon>
        <taxon>Bacillales</taxon>
        <taxon>Paenibacillaceae</taxon>
        <taxon>Candidatus Pristimantibacillus</taxon>
    </lineage>
</organism>
<dbReference type="AlphaFoldDB" id="A0A9J6ZDA0"/>
<comment type="similarity">
    <text evidence="1">Belongs to the carbohydrate kinase PfkB family.</text>
</comment>
<evidence type="ECO:0000313" key="5">
    <source>
        <dbReference type="EMBL" id="URN94061.1"/>
    </source>
</evidence>
<dbReference type="Pfam" id="PF00294">
    <property type="entry name" value="PfkB"/>
    <property type="match status" value="1"/>
</dbReference>
<gene>
    <name evidence="5" type="ORF">NAG76_19900</name>
</gene>
<evidence type="ECO:0000259" key="4">
    <source>
        <dbReference type="Pfam" id="PF00294"/>
    </source>
</evidence>
<evidence type="ECO:0000313" key="6">
    <source>
        <dbReference type="Proteomes" id="UP001056756"/>
    </source>
</evidence>
<proteinExistence type="inferred from homology"/>
<evidence type="ECO:0000256" key="1">
    <source>
        <dbReference type="ARBA" id="ARBA00010688"/>
    </source>
</evidence>
<dbReference type="InterPro" id="IPR029056">
    <property type="entry name" value="Ribokinase-like"/>
</dbReference>
<reference evidence="5" key="1">
    <citation type="submission" date="2022-05" db="EMBL/GenBank/DDBJ databases">
        <title>Novel bacterial taxa in a minimal lignocellulolytic consortium and its capacity to transform plastics disclosed by genome-resolved metagenomics.</title>
        <authorList>
            <person name="Rodriguez C.A.D."/>
            <person name="Diaz-Garcia L."/>
            <person name="Herrera K."/>
            <person name="Tarazona N.A."/>
            <person name="Sproer C."/>
            <person name="Overmann J."/>
            <person name="Jimenez D.J."/>
        </authorList>
    </citation>
    <scope>NUCLEOTIDE SEQUENCE</scope>
    <source>
        <strain evidence="5">MAG5</strain>
    </source>
</reference>
<sequence>MSKIASFGEVMMRLEVPRYATLEQSSTLLYSFSGTGVNVVSALSRFGHQGILWSVLPQNALGDAAISYLRRLGIQTEYVVRDGKYIGSYFLEQGFGVRQSRVTYSDRWGSSFNTADFKKFSFENYLDDIDAVHRCGITLAMNDQIRQALRRIALSAKKAGKLVIFDCNYRPSLWGEAGYELARPHYAEILQLSDIVFMNEMDAIHLLGLPTSETERKAQLEQLIPLVAKSYGVQTVSGTHRKINEDGTHSLNGYIFKKGKFHYSDPKSFTVYDRVGAGDAFASGIIHGELTGKHPSDSVQFAVVAAMLAHTVGGDTPIATEQEILQAMQHGMRDVSR</sequence>
<dbReference type="SUPFAM" id="SSF53613">
    <property type="entry name" value="Ribokinase-like"/>
    <property type="match status" value="1"/>
</dbReference>
<dbReference type="CDD" id="cd01166">
    <property type="entry name" value="KdgK"/>
    <property type="match status" value="1"/>
</dbReference>
<dbReference type="PANTHER" id="PTHR43320:SF2">
    <property type="entry name" value="2-DEHYDRO-3-DEOXYGLUCONOKINASE_2-DEHYDRO-3-DEOXYGALACTONOKINASE"/>
    <property type="match status" value="1"/>
</dbReference>
<protein>
    <submittedName>
        <fullName evidence="5">Sugar kinase</fullName>
    </submittedName>
</protein>